<dbReference type="PANTHER" id="PTHR42926">
    <property type="match status" value="1"/>
</dbReference>
<evidence type="ECO:0000313" key="3">
    <source>
        <dbReference type="Proteomes" id="UP000315751"/>
    </source>
</evidence>
<dbReference type="InterPro" id="IPR051347">
    <property type="entry name" value="Circadian_clock_KaiC-rel"/>
</dbReference>
<keyword evidence="3" id="KW-1185">Reference proteome</keyword>
<gene>
    <name evidence="2" type="ORF">FBZ90_10424</name>
</gene>
<dbReference type="Pfam" id="PF06745">
    <property type="entry name" value="ATPase"/>
    <property type="match status" value="1"/>
</dbReference>
<dbReference type="Gene3D" id="3.40.50.300">
    <property type="entry name" value="P-loop containing nucleotide triphosphate hydrolases"/>
    <property type="match status" value="1"/>
</dbReference>
<dbReference type="PANTHER" id="PTHR42926:SF1">
    <property type="entry name" value="CIRCADIAN CLOCK OSCILLATOR PROTEIN KAIC 1"/>
    <property type="match status" value="1"/>
</dbReference>
<comment type="caution">
    <text evidence="2">The sequence shown here is derived from an EMBL/GenBank/DDBJ whole genome shotgun (WGS) entry which is preliminary data.</text>
</comment>
<dbReference type="AlphaFoldDB" id="A0A560HC07"/>
<dbReference type="InterPro" id="IPR014774">
    <property type="entry name" value="KaiC-like_dom"/>
</dbReference>
<dbReference type="InterPro" id="IPR027417">
    <property type="entry name" value="P-loop_NTPase"/>
</dbReference>
<evidence type="ECO:0000259" key="1">
    <source>
        <dbReference type="Pfam" id="PF06745"/>
    </source>
</evidence>
<dbReference type="PRINTS" id="PR01874">
    <property type="entry name" value="DNAREPAIRADA"/>
</dbReference>
<sequence length="127" mass="13576">MNMPMHDLVEKISTGNPGLDVILSGGLPPRRLYLLEGMPGSGKTTLALEFLGAGAAAGERTLYITLSETREELAVVAASHGWSIEDFDVFELSAVDAVLGDGRQQSILHPPSSGRWRICCAGPSLRR</sequence>
<reference evidence="2 3" key="1">
    <citation type="submission" date="2019-06" db="EMBL/GenBank/DDBJ databases">
        <title>Genomic Encyclopedia of Type Strains, Phase IV (KMG-V): Genome sequencing to study the core and pangenomes of soil and plant-associated prokaryotes.</title>
        <authorList>
            <person name="Whitman W."/>
        </authorList>
    </citation>
    <scope>NUCLEOTIDE SEQUENCE [LARGE SCALE GENOMIC DNA]</scope>
    <source>
        <strain evidence="2 3">BR 11622</strain>
    </source>
</reference>
<evidence type="ECO:0000313" key="2">
    <source>
        <dbReference type="EMBL" id="TWB43641.1"/>
    </source>
</evidence>
<feature type="domain" description="KaiC-like" evidence="1">
    <location>
        <begin position="12"/>
        <end position="98"/>
    </location>
</feature>
<dbReference type="SUPFAM" id="SSF52540">
    <property type="entry name" value="P-loop containing nucleoside triphosphate hydrolases"/>
    <property type="match status" value="1"/>
</dbReference>
<name>A0A560HC07_9PROT</name>
<dbReference type="EMBL" id="VITR01000004">
    <property type="protein sequence ID" value="TWB43641.1"/>
    <property type="molecule type" value="Genomic_DNA"/>
</dbReference>
<dbReference type="RefSeq" id="WP_211101939.1">
    <property type="nucleotide sequence ID" value="NZ_VITR01000004.1"/>
</dbReference>
<proteinExistence type="predicted"/>
<organism evidence="2 3">
    <name type="scientific">Nitrospirillum amazonense</name>
    <dbReference type="NCBI Taxonomy" id="28077"/>
    <lineage>
        <taxon>Bacteria</taxon>
        <taxon>Pseudomonadati</taxon>
        <taxon>Pseudomonadota</taxon>
        <taxon>Alphaproteobacteria</taxon>
        <taxon>Rhodospirillales</taxon>
        <taxon>Azospirillaceae</taxon>
        <taxon>Nitrospirillum</taxon>
    </lineage>
</organism>
<protein>
    <submittedName>
        <fullName evidence="2">KaiC protein</fullName>
    </submittedName>
</protein>
<dbReference type="Proteomes" id="UP000315751">
    <property type="component" value="Unassembled WGS sequence"/>
</dbReference>
<accession>A0A560HC07</accession>